<keyword evidence="2 5" id="KW-0812">Transmembrane</keyword>
<feature type="transmembrane region" description="Helical" evidence="5">
    <location>
        <begin position="331"/>
        <end position="349"/>
    </location>
</feature>
<feature type="transmembrane region" description="Helical" evidence="5">
    <location>
        <begin position="117"/>
        <end position="140"/>
    </location>
</feature>
<protein>
    <submittedName>
        <fullName evidence="6">Iron transporter</fullName>
    </submittedName>
</protein>
<comment type="subcellular location">
    <subcellularLocation>
        <location evidence="1">Membrane</location>
        <topology evidence="1">Multi-pass membrane protein</topology>
    </subcellularLocation>
</comment>
<evidence type="ECO:0000313" key="6">
    <source>
        <dbReference type="EMBL" id="GGF60078.1"/>
    </source>
</evidence>
<feature type="transmembrane region" description="Helical" evidence="5">
    <location>
        <begin position="149"/>
        <end position="169"/>
    </location>
</feature>
<feature type="transmembrane region" description="Helical" evidence="5">
    <location>
        <begin position="46"/>
        <end position="66"/>
    </location>
</feature>
<dbReference type="AlphaFoldDB" id="A0A917FBN1"/>
<dbReference type="PANTHER" id="PTHR11706">
    <property type="entry name" value="SOLUTE CARRIER PROTEIN FAMILY 11 MEMBER"/>
    <property type="match status" value="1"/>
</dbReference>
<dbReference type="InterPro" id="IPR001046">
    <property type="entry name" value="NRAMP_fam"/>
</dbReference>
<feature type="transmembrane region" description="Helical" evidence="5">
    <location>
        <begin position="87"/>
        <end position="105"/>
    </location>
</feature>
<organism evidence="6 7">
    <name type="scientific">Ornithinimicrobium tianjinense</name>
    <dbReference type="NCBI Taxonomy" id="1195761"/>
    <lineage>
        <taxon>Bacteria</taxon>
        <taxon>Bacillati</taxon>
        <taxon>Actinomycetota</taxon>
        <taxon>Actinomycetes</taxon>
        <taxon>Micrococcales</taxon>
        <taxon>Ornithinimicrobiaceae</taxon>
        <taxon>Ornithinimicrobium</taxon>
    </lineage>
</organism>
<dbReference type="NCBIfam" id="NF037982">
    <property type="entry name" value="Nramp_1"/>
    <property type="match status" value="2"/>
</dbReference>
<keyword evidence="7" id="KW-1185">Reference proteome</keyword>
<gene>
    <name evidence="6" type="ORF">GCM10011366_29870</name>
</gene>
<keyword evidence="3 5" id="KW-1133">Transmembrane helix</keyword>
<dbReference type="GO" id="GO:0005886">
    <property type="term" value="C:plasma membrane"/>
    <property type="evidence" value="ECO:0007669"/>
    <property type="project" value="TreeGrafter"/>
</dbReference>
<dbReference type="Proteomes" id="UP000605670">
    <property type="component" value="Unassembled WGS sequence"/>
</dbReference>
<dbReference type="GO" id="GO:0034755">
    <property type="term" value="P:iron ion transmembrane transport"/>
    <property type="evidence" value="ECO:0007669"/>
    <property type="project" value="TreeGrafter"/>
</dbReference>
<evidence type="ECO:0000256" key="5">
    <source>
        <dbReference type="SAM" id="Phobius"/>
    </source>
</evidence>
<proteinExistence type="predicted"/>
<feature type="transmembrane region" description="Helical" evidence="5">
    <location>
        <begin position="189"/>
        <end position="210"/>
    </location>
</feature>
<dbReference type="GO" id="GO:0005384">
    <property type="term" value="F:manganese ion transmembrane transporter activity"/>
    <property type="evidence" value="ECO:0007669"/>
    <property type="project" value="TreeGrafter"/>
</dbReference>
<dbReference type="GO" id="GO:0015086">
    <property type="term" value="F:cadmium ion transmembrane transporter activity"/>
    <property type="evidence" value="ECO:0007669"/>
    <property type="project" value="TreeGrafter"/>
</dbReference>
<name>A0A917FBN1_9MICO</name>
<dbReference type="Pfam" id="PF01566">
    <property type="entry name" value="Nramp"/>
    <property type="match status" value="1"/>
</dbReference>
<evidence type="ECO:0000256" key="2">
    <source>
        <dbReference type="ARBA" id="ARBA00022692"/>
    </source>
</evidence>
<reference evidence="6" key="1">
    <citation type="journal article" date="2014" name="Int. J. Syst. Evol. Microbiol.">
        <title>Complete genome sequence of Corynebacterium casei LMG S-19264T (=DSM 44701T), isolated from a smear-ripened cheese.</title>
        <authorList>
            <consortium name="US DOE Joint Genome Institute (JGI-PGF)"/>
            <person name="Walter F."/>
            <person name="Albersmeier A."/>
            <person name="Kalinowski J."/>
            <person name="Ruckert C."/>
        </authorList>
    </citation>
    <scope>NUCLEOTIDE SEQUENCE</scope>
    <source>
        <strain evidence="6">CGMCC 1.12160</strain>
    </source>
</reference>
<reference evidence="6" key="2">
    <citation type="submission" date="2020-09" db="EMBL/GenBank/DDBJ databases">
        <authorList>
            <person name="Sun Q."/>
            <person name="Zhou Y."/>
        </authorList>
    </citation>
    <scope>NUCLEOTIDE SEQUENCE</scope>
    <source>
        <strain evidence="6">CGMCC 1.12160</strain>
    </source>
</reference>
<dbReference type="EMBL" id="BMEM01000007">
    <property type="protein sequence ID" value="GGF60078.1"/>
    <property type="molecule type" value="Genomic_DNA"/>
</dbReference>
<feature type="transmembrane region" description="Helical" evidence="5">
    <location>
        <begin position="389"/>
        <end position="408"/>
    </location>
</feature>
<sequence length="421" mass="45230">MTTSTDSPTRRPRWSLIGPGLVVAATGVGAADLVATVIAGQKFGYALLWAVIVGCIMKVVLVEGAGRYSLATGNTIYEGWASLGKWTTWYFGPYIVIWGFVYGAAAMAGTGLPLHSLFPALSVTWWGIISGLVGLALVWFGQYSFFEKVCAALVGIMFVTMVVAAALTVPNLLDILSGLVPVVPEGGLLNVLSVAGGVGGTITLAAYGYWIREKGWTRPEHMSVMRFDNAVAYTVTGIFVISTLIVGAELLYSASIAVKTGDEGLLDLSTVLSDRYGVWAGKLFLVGFWAAAMSSLVGVWNGVSMMFADFVGHRLGHGDDHPDTRLGGKWYKAYILWLTFPPMIMLFVGQPVWLILAYGVLGAFFMPFMAVTLLWILNTARTPAEWRNGPVVNVLMAICAALFAWLAVTQIQNAVEKFIGA</sequence>
<feature type="transmembrane region" description="Helical" evidence="5">
    <location>
        <begin position="355"/>
        <end position="377"/>
    </location>
</feature>
<feature type="transmembrane region" description="Helical" evidence="5">
    <location>
        <begin position="231"/>
        <end position="258"/>
    </location>
</feature>
<feature type="transmembrane region" description="Helical" evidence="5">
    <location>
        <begin position="278"/>
        <end position="300"/>
    </location>
</feature>
<evidence type="ECO:0000313" key="7">
    <source>
        <dbReference type="Proteomes" id="UP000605670"/>
    </source>
</evidence>
<evidence type="ECO:0000256" key="3">
    <source>
        <dbReference type="ARBA" id="ARBA00022989"/>
    </source>
</evidence>
<accession>A0A917FBN1</accession>
<comment type="caution">
    <text evidence="6">The sequence shown here is derived from an EMBL/GenBank/DDBJ whole genome shotgun (WGS) entry which is preliminary data.</text>
</comment>
<feature type="transmembrane region" description="Helical" evidence="5">
    <location>
        <begin position="21"/>
        <end position="40"/>
    </location>
</feature>
<dbReference type="PANTHER" id="PTHR11706:SF3">
    <property type="entry name" value="METAL ION TRANSPORT PROTEIN"/>
    <property type="match status" value="1"/>
</dbReference>
<keyword evidence="4 5" id="KW-0472">Membrane</keyword>
<evidence type="ECO:0000256" key="4">
    <source>
        <dbReference type="ARBA" id="ARBA00023136"/>
    </source>
</evidence>
<dbReference type="RefSeq" id="WP_188432169.1">
    <property type="nucleotide sequence ID" value="NZ_BAABKH010000004.1"/>
</dbReference>
<evidence type="ECO:0000256" key="1">
    <source>
        <dbReference type="ARBA" id="ARBA00004141"/>
    </source>
</evidence>